<accession>A0ABW2NA96</accession>
<reference evidence="4" key="1">
    <citation type="journal article" date="2019" name="Int. J. Syst. Evol. Microbiol.">
        <title>The Global Catalogue of Microorganisms (GCM) 10K type strain sequencing project: providing services to taxonomists for standard genome sequencing and annotation.</title>
        <authorList>
            <consortium name="The Broad Institute Genomics Platform"/>
            <consortium name="The Broad Institute Genome Sequencing Center for Infectious Disease"/>
            <person name="Wu L."/>
            <person name="Ma J."/>
        </authorList>
    </citation>
    <scope>NUCLEOTIDE SEQUENCE [LARGE SCALE GENOMIC DNA]</scope>
    <source>
        <strain evidence="4">FCH27</strain>
    </source>
</reference>
<dbReference type="InterPro" id="IPR036291">
    <property type="entry name" value="NAD(P)-bd_dom_sf"/>
</dbReference>
<dbReference type="Gene3D" id="3.40.50.720">
    <property type="entry name" value="NAD(P)-binding Rossmann-like Domain"/>
    <property type="match status" value="1"/>
</dbReference>
<dbReference type="Pfam" id="PF01370">
    <property type="entry name" value="Epimerase"/>
    <property type="match status" value="1"/>
</dbReference>
<keyword evidence="4" id="KW-1185">Reference proteome</keyword>
<evidence type="ECO:0000259" key="2">
    <source>
        <dbReference type="Pfam" id="PF01370"/>
    </source>
</evidence>
<comment type="caution">
    <text evidence="3">The sequence shown here is derived from an EMBL/GenBank/DDBJ whole genome shotgun (WGS) entry which is preliminary data.</text>
</comment>
<dbReference type="EMBL" id="JBHTCH010000028">
    <property type="protein sequence ID" value="MFC7362897.1"/>
    <property type="molecule type" value="Genomic_DNA"/>
</dbReference>
<evidence type="ECO:0000313" key="3">
    <source>
        <dbReference type="EMBL" id="MFC7362897.1"/>
    </source>
</evidence>
<dbReference type="RefSeq" id="WP_255891284.1">
    <property type="nucleotide sequence ID" value="NZ_JAFMZM010000004.1"/>
</dbReference>
<protein>
    <submittedName>
        <fullName evidence="3">NAD-dependent epimerase/dehydratase family protein</fullName>
    </submittedName>
</protein>
<name>A0ABW2NA96_9ACTN</name>
<gene>
    <name evidence="3" type="ORF">ACFQO6_21685</name>
</gene>
<dbReference type="InterPro" id="IPR001509">
    <property type="entry name" value="Epimerase_deHydtase"/>
</dbReference>
<feature type="domain" description="NAD-dependent epimerase/dehydratase" evidence="2">
    <location>
        <begin position="49"/>
        <end position="179"/>
    </location>
</feature>
<dbReference type="Proteomes" id="UP001596524">
    <property type="component" value="Unassembled WGS sequence"/>
</dbReference>
<organism evidence="3 4">
    <name type="scientific">Nocardioides astragali</name>
    <dbReference type="NCBI Taxonomy" id="1776736"/>
    <lineage>
        <taxon>Bacteria</taxon>
        <taxon>Bacillati</taxon>
        <taxon>Actinomycetota</taxon>
        <taxon>Actinomycetes</taxon>
        <taxon>Propionibacteriales</taxon>
        <taxon>Nocardioidaceae</taxon>
        <taxon>Nocardioides</taxon>
    </lineage>
</organism>
<proteinExistence type="inferred from homology"/>
<dbReference type="PANTHER" id="PTHR43000">
    <property type="entry name" value="DTDP-D-GLUCOSE 4,6-DEHYDRATASE-RELATED"/>
    <property type="match status" value="1"/>
</dbReference>
<evidence type="ECO:0000256" key="1">
    <source>
        <dbReference type="ARBA" id="ARBA00007637"/>
    </source>
</evidence>
<evidence type="ECO:0000313" key="4">
    <source>
        <dbReference type="Proteomes" id="UP001596524"/>
    </source>
</evidence>
<sequence>MQALLEAAEGAAQDTPMWRLAWCAGAGVIGSSAADLDAEVECFAEFIRRMPRPPAAAFIASSAGGAYAGSPDEPPYTEASAAVAVNAYGHAKLRIEAAVSPMSAAGTRVCLGRIANIYGPGQNLRKPQGLVSQLCLTHLNRQPLGIHVSLDSLRDYVFVTDAAEVVCACLSRVAAEPAGAVVTKIVASGQSRSVGAIIGESTRAFRRRPLLTTPSSRTAQVRDLRVRSEVWPEIDRLARTPFLVGLRRTVDDIDSQLRATSLPGGR</sequence>
<comment type="similarity">
    <text evidence="1">Belongs to the NAD(P)-dependent epimerase/dehydratase family.</text>
</comment>
<dbReference type="SUPFAM" id="SSF51735">
    <property type="entry name" value="NAD(P)-binding Rossmann-fold domains"/>
    <property type="match status" value="1"/>
</dbReference>